<name>A0A0E0F3X7_9ORYZ</name>
<dbReference type="Gramene" id="OMERI11G06370.1">
    <property type="protein sequence ID" value="OMERI11G06370.1"/>
    <property type="gene ID" value="OMERI11G06370"/>
</dbReference>
<evidence type="ECO:0000313" key="2">
    <source>
        <dbReference type="Proteomes" id="UP000008021"/>
    </source>
</evidence>
<dbReference type="EnsemblPlants" id="OMERI11G06370.1">
    <property type="protein sequence ID" value="OMERI11G06370.1"/>
    <property type="gene ID" value="OMERI11G06370"/>
</dbReference>
<dbReference type="HOGENOM" id="CLU_2871458_0_0_1"/>
<reference evidence="1" key="2">
    <citation type="submission" date="2018-05" db="EMBL/GenBank/DDBJ databases">
        <title>OmerRS3 (Oryza meridionalis Reference Sequence Version 3).</title>
        <authorList>
            <person name="Zhang J."/>
            <person name="Kudrna D."/>
            <person name="Lee S."/>
            <person name="Talag J."/>
            <person name="Welchert J."/>
            <person name="Wing R.A."/>
        </authorList>
    </citation>
    <scope>NUCLEOTIDE SEQUENCE [LARGE SCALE GENOMIC DNA]</scope>
    <source>
        <strain evidence="1">cv. OR44</strain>
    </source>
</reference>
<protein>
    <submittedName>
        <fullName evidence="1">Uncharacterized protein</fullName>
    </submittedName>
</protein>
<organism evidence="1">
    <name type="scientific">Oryza meridionalis</name>
    <dbReference type="NCBI Taxonomy" id="40149"/>
    <lineage>
        <taxon>Eukaryota</taxon>
        <taxon>Viridiplantae</taxon>
        <taxon>Streptophyta</taxon>
        <taxon>Embryophyta</taxon>
        <taxon>Tracheophyta</taxon>
        <taxon>Spermatophyta</taxon>
        <taxon>Magnoliopsida</taxon>
        <taxon>Liliopsida</taxon>
        <taxon>Poales</taxon>
        <taxon>Poaceae</taxon>
        <taxon>BOP clade</taxon>
        <taxon>Oryzoideae</taxon>
        <taxon>Oryzeae</taxon>
        <taxon>Oryzinae</taxon>
        <taxon>Oryza</taxon>
    </lineage>
</organism>
<evidence type="ECO:0000313" key="1">
    <source>
        <dbReference type="EnsemblPlants" id="OMERI11G06370.1"/>
    </source>
</evidence>
<keyword evidence="2" id="KW-1185">Reference proteome</keyword>
<reference evidence="1" key="1">
    <citation type="submission" date="2015-04" db="UniProtKB">
        <authorList>
            <consortium name="EnsemblPlants"/>
        </authorList>
    </citation>
    <scope>IDENTIFICATION</scope>
</reference>
<sequence length="64" mass="7296">MYRRGMIAYAVVCRRDRKRGTALPSGLNRGRQDGDVTGMRWRQERRRWAVVTAVIGEAQGYALG</sequence>
<dbReference type="Proteomes" id="UP000008021">
    <property type="component" value="Chromosome 11"/>
</dbReference>
<accession>A0A0E0F3X7</accession>
<dbReference type="AlphaFoldDB" id="A0A0E0F3X7"/>
<proteinExistence type="predicted"/>